<feature type="compositionally biased region" description="Low complexity" evidence="1">
    <location>
        <begin position="212"/>
        <end position="225"/>
    </location>
</feature>
<evidence type="ECO:0000259" key="2">
    <source>
        <dbReference type="Pfam" id="PF13619"/>
    </source>
</evidence>
<evidence type="ECO:0000256" key="1">
    <source>
        <dbReference type="SAM" id="MobiDB-lite"/>
    </source>
</evidence>
<dbReference type="EMBL" id="LR796174">
    <property type="protein sequence ID" value="CAB4123944.1"/>
    <property type="molecule type" value="Genomic_DNA"/>
</dbReference>
<dbReference type="InterPro" id="IPR025309">
    <property type="entry name" value="KTSC_dom"/>
</dbReference>
<name>A0A6J5KNG9_9CAUD</name>
<sequence length="247" mass="26999">MAGRFDRFEAARLNAAFTEVTGLRPVSMGDFEPKTPDDFDFEIKNFANVGFESEDEYQDYLENSTSQGPAMLTDLPTSSTNAGRPRTVAAGYQPYVGAKRGGTSYSEQKGKMTVMFRDGTLYNYYDVTPGEWQNFKNSISKGAPWLNKGFDSPNAKQRVDGLFVGKPQGPADLSQVSESVQRSIQKTARNAQVQFATKRSVTIHAPELRGPSTYKSSSGYVSKSGAARARKALGTNPSKGGKNPYKP</sequence>
<feature type="region of interest" description="Disordered" evidence="1">
    <location>
        <begin position="206"/>
        <end position="247"/>
    </location>
</feature>
<proteinExistence type="predicted"/>
<gene>
    <name evidence="3" type="ORF">UFOVP46_135</name>
</gene>
<evidence type="ECO:0000313" key="3">
    <source>
        <dbReference type="EMBL" id="CAB4123944.1"/>
    </source>
</evidence>
<protein>
    <submittedName>
        <fullName evidence="3">KTSC domain containing protein</fullName>
    </submittedName>
</protein>
<dbReference type="Pfam" id="PF13619">
    <property type="entry name" value="KTSC"/>
    <property type="match status" value="1"/>
</dbReference>
<accession>A0A6J5KNG9</accession>
<organism evidence="3">
    <name type="scientific">uncultured Caudovirales phage</name>
    <dbReference type="NCBI Taxonomy" id="2100421"/>
    <lineage>
        <taxon>Viruses</taxon>
        <taxon>Duplodnaviria</taxon>
        <taxon>Heunggongvirae</taxon>
        <taxon>Uroviricota</taxon>
        <taxon>Caudoviricetes</taxon>
        <taxon>Peduoviridae</taxon>
        <taxon>Maltschvirus</taxon>
        <taxon>Maltschvirus maltsch</taxon>
    </lineage>
</organism>
<feature type="domain" description="KTSC" evidence="2">
    <location>
        <begin position="104"/>
        <end position="142"/>
    </location>
</feature>
<reference evidence="3" key="1">
    <citation type="submission" date="2020-04" db="EMBL/GenBank/DDBJ databases">
        <authorList>
            <person name="Chiriac C."/>
            <person name="Salcher M."/>
            <person name="Ghai R."/>
            <person name="Kavagutti S V."/>
        </authorList>
    </citation>
    <scope>NUCLEOTIDE SEQUENCE</scope>
</reference>